<keyword evidence="4" id="KW-1185">Reference proteome</keyword>
<dbReference type="Proteomes" id="UP000515152">
    <property type="component" value="Unplaced"/>
</dbReference>
<evidence type="ECO:0000313" key="4">
    <source>
        <dbReference type="Proteomes" id="UP000515152"/>
    </source>
</evidence>
<dbReference type="PANTHER" id="PTHR47462:SF1">
    <property type="entry name" value="VESICLE-ASSOCIATED MEMBRANE PROTEIN 5"/>
    <property type="match status" value="1"/>
</dbReference>
<evidence type="ECO:0000259" key="3">
    <source>
        <dbReference type="PROSITE" id="PS50892"/>
    </source>
</evidence>
<organism evidence="4 5">
    <name type="scientific">Clupea harengus</name>
    <name type="common">Atlantic herring</name>
    <dbReference type="NCBI Taxonomy" id="7950"/>
    <lineage>
        <taxon>Eukaryota</taxon>
        <taxon>Metazoa</taxon>
        <taxon>Chordata</taxon>
        <taxon>Craniata</taxon>
        <taxon>Vertebrata</taxon>
        <taxon>Euteleostomi</taxon>
        <taxon>Actinopterygii</taxon>
        <taxon>Neopterygii</taxon>
        <taxon>Teleostei</taxon>
        <taxon>Clupei</taxon>
        <taxon>Clupeiformes</taxon>
        <taxon>Clupeoidei</taxon>
        <taxon>Clupeidae</taxon>
        <taxon>Clupea</taxon>
    </lineage>
</organism>
<dbReference type="PROSITE" id="PS50892">
    <property type="entry name" value="V_SNARE"/>
    <property type="match status" value="1"/>
</dbReference>
<dbReference type="Pfam" id="PF00957">
    <property type="entry name" value="Synaptobrevin"/>
    <property type="match status" value="1"/>
</dbReference>
<dbReference type="OrthoDB" id="190375at2759"/>
<dbReference type="AlphaFoldDB" id="A0A8M1KGF0"/>
<dbReference type="InterPro" id="IPR042855">
    <property type="entry name" value="V_SNARE_CC"/>
</dbReference>
<protein>
    <submittedName>
        <fullName evidence="5">Vesicle-associated membrane protein 5</fullName>
    </submittedName>
</protein>
<feature type="domain" description="V-SNARE coiled-coil homology" evidence="3">
    <location>
        <begin position="7"/>
        <end position="67"/>
    </location>
</feature>
<gene>
    <name evidence="5" type="primary">vamp5</name>
</gene>
<keyword evidence="1" id="KW-0175">Coiled coil</keyword>
<dbReference type="GO" id="GO:0005886">
    <property type="term" value="C:plasma membrane"/>
    <property type="evidence" value="ECO:0007669"/>
    <property type="project" value="TreeGrafter"/>
</dbReference>
<dbReference type="KEGG" id="char:122130849"/>
<proteinExistence type="predicted"/>
<keyword evidence="2" id="KW-0472">Membrane</keyword>
<dbReference type="GeneID" id="122130849"/>
<dbReference type="InterPro" id="IPR042166">
    <property type="entry name" value="Vamp5"/>
</dbReference>
<keyword evidence="2" id="KW-0812">Transmembrane</keyword>
<evidence type="ECO:0000313" key="5">
    <source>
        <dbReference type="RefSeq" id="XP_042561595.1"/>
    </source>
</evidence>
<evidence type="ECO:0000256" key="2">
    <source>
        <dbReference type="SAM" id="Phobius"/>
    </source>
</evidence>
<dbReference type="PANTHER" id="PTHR47462">
    <property type="entry name" value="VESICLE-ASSOCIATED MEMBRANE PROTEIN 5"/>
    <property type="match status" value="1"/>
</dbReference>
<keyword evidence="2" id="KW-1133">Transmembrane helix</keyword>
<feature type="transmembrane region" description="Helical" evidence="2">
    <location>
        <begin position="73"/>
        <end position="95"/>
    </location>
</feature>
<dbReference type="RefSeq" id="XP_042561595.1">
    <property type="nucleotide sequence ID" value="XM_042705661.1"/>
</dbReference>
<name>A0A8M1KGF0_CLUHA</name>
<reference evidence="5" key="1">
    <citation type="submission" date="2025-08" db="UniProtKB">
        <authorList>
            <consortium name="RefSeq"/>
        </authorList>
    </citation>
    <scope>IDENTIFICATION</scope>
</reference>
<accession>A0A8M1KGF0</accession>
<sequence>MENGKNRLQQAQDDVDEVKVIMLDNLNKAEERSGKLGELENRADLLLQQSKGFAKTAVKVKRKKQWENNKMKILIAGIASGVIVVIILVAVLTNIDFSSSGSNEPEKTSTAGP</sequence>
<dbReference type="GO" id="GO:0043001">
    <property type="term" value="P:Golgi to plasma membrane protein transport"/>
    <property type="evidence" value="ECO:0007669"/>
    <property type="project" value="TreeGrafter"/>
</dbReference>
<evidence type="ECO:0000256" key="1">
    <source>
        <dbReference type="PROSITE-ProRule" id="PRU00290"/>
    </source>
</evidence>
<dbReference type="CTD" id="10791"/>